<sequence>MLVSLPALAAVDVYDFSSETERQRYRYFVEELRCPKCQNQNLAGSDAPIAKDLRRELYRLLQEGKSDPQIVDFMVSRYGDYVLYRPPLQRNTAVLWGLPLVLVGLGMLVFALILRRRRVRTDAGDTLTTLETLTEQERRQLEQLLTSEEGAPGSSTQDSKTQEKG</sequence>
<feature type="domain" description="CcmH/CycL/Ccl2/NrfF N-terminal" evidence="9">
    <location>
        <begin position="2"/>
        <end position="145"/>
    </location>
</feature>
<keyword evidence="3 7" id="KW-0479">Metal-binding</keyword>
<dbReference type="RefSeq" id="WP_142904934.1">
    <property type="nucleotide sequence ID" value="NZ_ML660094.1"/>
</dbReference>
<keyword evidence="2 7" id="KW-0349">Heme</keyword>
<keyword evidence="4 7" id="KW-0732">Signal</keyword>
<dbReference type="OrthoDB" id="9804975at2"/>
<reference evidence="10 11" key="1">
    <citation type="submission" date="2019-06" db="EMBL/GenBank/DDBJ databases">
        <title>Whole genome sequence for Cellvibrionaceae sp. R142.</title>
        <authorList>
            <person name="Wang G."/>
        </authorList>
    </citation>
    <scope>NUCLEOTIDE SEQUENCE [LARGE SCALE GENOMIC DNA]</scope>
    <source>
        <strain evidence="10 11">R142</strain>
    </source>
</reference>
<keyword evidence="7" id="KW-0812">Transmembrane</keyword>
<dbReference type="GO" id="GO:0005886">
    <property type="term" value="C:plasma membrane"/>
    <property type="evidence" value="ECO:0007669"/>
    <property type="project" value="TreeGrafter"/>
</dbReference>
<evidence type="ECO:0000313" key="11">
    <source>
        <dbReference type="Proteomes" id="UP000319732"/>
    </source>
</evidence>
<keyword evidence="5" id="KW-0201">Cytochrome c-type biogenesis</keyword>
<accession>A0A545TM87</accession>
<evidence type="ECO:0000259" key="9">
    <source>
        <dbReference type="Pfam" id="PF03918"/>
    </source>
</evidence>
<keyword evidence="6 7" id="KW-0408">Iron</keyword>
<comment type="function">
    <text evidence="7">Possible subunit of a heme lyase.</text>
</comment>
<evidence type="ECO:0000256" key="1">
    <source>
        <dbReference type="ARBA" id="ARBA00010342"/>
    </source>
</evidence>
<dbReference type="Gene3D" id="1.10.8.640">
    <property type="entry name" value="Cytochrome C biogenesis protein"/>
    <property type="match status" value="1"/>
</dbReference>
<name>A0A545TM87_9GAMM</name>
<evidence type="ECO:0000256" key="2">
    <source>
        <dbReference type="ARBA" id="ARBA00022617"/>
    </source>
</evidence>
<dbReference type="PANTHER" id="PTHR47870:SF1">
    <property type="entry name" value="CYTOCHROME C-TYPE BIOGENESIS PROTEIN CCMH"/>
    <property type="match status" value="1"/>
</dbReference>
<dbReference type="CDD" id="cd16378">
    <property type="entry name" value="CcmH_N"/>
    <property type="match status" value="1"/>
</dbReference>
<dbReference type="InterPro" id="IPR038297">
    <property type="entry name" value="CcmH/CycL/NrfF/Ccl2_sf"/>
</dbReference>
<evidence type="ECO:0000256" key="8">
    <source>
        <dbReference type="SAM" id="MobiDB-lite"/>
    </source>
</evidence>
<dbReference type="FunFam" id="1.10.8.640:FF:000001">
    <property type="entry name" value="Cytochrome c-type biogenesis protein"/>
    <property type="match status" value="1"/>
</dbReference>
<evidence type="ECO:0000256" key="5">
    <source>
        <dbReference type="ARBA" id="ARBA00022748"/>
    </source>
</evidence>
<feature type="transmembrane region" description="Helical" evidence="7">
    <location>
        <begin position="93"/>
        <end position="114"/>
    </location>
</feature>
<keyword evidence="11" id="KW-1185">Reference proteome</keyword>
<dbReference type="PANTHER" id="PTHR47870">
    <property type="entry name" value="CYTOCHROME C-TYPE BIOGENESIS PROTEIN CCMH"/>
    <property type="match status" value="1"/>
</dbReference>
<proteinExistence type="inferred from homology"/>
<gene>
    <name evidence="10" type="ORF">FKG94_13845</name>
</gene>
<feature type="region of interest" description="Disordered" evidence="8">
    <location>
        <begin position="143"/>
        <end position="165"/>
    </location>
</feature>
<dbReference type="AlphaFoldDB" id="A0A545TM87"/>
<dbReference type="InterPro" id="IPR005616">
    <property type="entry name" value="CcmH/CycL/Ccl2/NrfF_N"/>
</dbReference>
<evidence type="ECO:0000313" key="10">
    <source>
        <dbReference type="EMBL" id="TQV78288.1"/>
    </source>
</evidence>
<dbReference type="Pfam" id="PF03918">
    <property type="entry name" value="CcmH"/>
    <property type="match status" value="1"/>
</dbReference>
<dbReference type="GO" id="GO:0017004">
    <property type="term" value="P:cytochrome complex assembly"/>
    <property type="evidence" value="ECO:0007669"/>
    <property type="project" value="UniProtKB-KW"/>
</dbReference>
<dbReference type="InterPro" id="IPR051263">
    <property type="entry name" value="C-type_cytochrome_biogenesis"/>
</dbReference>
<comment type="similarity">
    <text evidence="1 7">Belongs to the CcmH/CycL/Ccl2/NrfF family.</text>
</comment>
<dbReference type="GO" id="GO:0046872">
    <property type="term" value="F:metal ion binding"/>
    <property type="evidence" value="ECO:0007669"/>
    <property type="project" value="UniProtKB-KW"/>
</dbReference>
<keyword evidence="7" id="KW-0472">Membrane</keyword>
<evidence type="ECO:0000256" key="6">
    <source>
        <dbReference type="ARBA" id="ARBA00023004"/>
    </source>
</evidence>
<evidence type="ECO:0000256" key="4">
    <source>
        <dbReference type="ARBA" id="ARBA00022729"/>
    </source>
</evidence>
<evidence type="ECO:0000256" key="3">
    <source>
        <dbReference type="ARBA" id="ARBA00022723"/>
    </source>
</evidence>
<dbReference type="Proteomes" id="UP000319732">
    <property type="component" value="Unassembled WGS sequence"/>
</dbReference>
<organism evidence="10 11">
    <name type="scientific">Exilibacterium tricleocarpae</name>
    <dbReference type="NCBI Taxonomy" id="2591008"/>
    <lineage>
        <taxon>Bacteria</taxon>
        <taxon>Pseudomonadati</taxon>
        <taxon>Pseudomonadota</taxon>
        <taxon>Gammaproteobacteria</taxon>
        <taxon>Cellvibrionales</taxon>
        <taxon>Cellvibrionaceae</taxon>
        <taxon>Exilibacterium</taxon>
    </lineage>
</organism>
<keyword evidence="7" id="KW-1133">Transmembrane helix</keyword>
<evidence type="ECO:0000256" key="7">
    <source>
        <dbReference type="RuleBase" id="RU364112"/>
    </source>
</evidence>
<comment type="caution">
    <text evidence="10">The sequence shown here is derived from an EMBL/GenBank/DDBJ whole genome shotgun (WGS) entry which is preliminary data.</text>
</comment>
<protein>
    <recommendedName>
        <fullName evidence="7">Cytochrome c-type biogenesis protein</fullName>
    </recommendedName>
</protein>
<dbReference type="EMBL" id="VHSG01000013">
    <property type="protein sequence ID" value="TQV78288.1"/>
    <property type="molecule type" value="Genomic_DNA"/>
</dbReference>